<feature type="transmembrane region" description="Helical" evidence="2">
    <location>
        <begin position="34"/>
        <end position="54"/>
    </location>
</feature>
<keyword evidence="2" id="KW-0472">Membrane</keyword>
<organism evidence="3 4">
    <name type="scientific">Rubripirellula tenax</name>
    <dbReference type="NCBI Taxonomy" id="2528015"/>
    <lineage>
        <taxon>Bacteria</taxon>
        <taxon>Pseudomonadati</taxon>
        <taxon>Planctomycetota</taxon>
        <taxon>Planctomycetia</taxon>
        <taxon>Pirellulales</taxon>
        <taxon>Pirellulaceae</taxon>
        <taxon>Rubripirellula</taxon>
    </lineage>
</organism>
<name>A0A5C6FFS8_9BACT</name>
<protein>
    <submittedName>
        <fullName evidence="3">Uncharacterized protein</fullName>
    </submittedName>
</protein>
<accession>A0A5C6FFS8</accession>
<comment type="caution">
    <text evidence="3">The sequence shown here is derived from an EMBL/GenBank/DDBJ whole genome shotgun (WGS) entry which is preliminary data.</text>
</comment>
<keyword evidence="2" id="KW-1133">Transmembrane helix</keyword>
<keyword evidence="4" id="KW-1185">Reference proteome</keyword>
<dbReference type="AlphaFoldDB" id="A0A5C6FFS8"/>
<evidence type="ECO:0000313" key="3">
    <source>
        <dbReference type="EMBL" id="TWU60371.1"/>
    </source>
</evidence>
<keyword evidence="2" id="KW-0812">Transmembrane</keyword>
<dbReference type="Proteomes" id="UP000318288">
    <property type="component" value="Unassembled WGS sequence"/>
</dbReference>
<dbReference type="EMBL" id="SJPW01000001">
    <property type="protein sequence ID" value="TWU60371.1"/>
    <property type="molecule type" value="Genomic_DNA"/>
</dbReference>
<proteinExistence type="predicted"/>
<reference evidence="3 4" key="1">
    <citation type="submission" date="2019-02" db="EMBL/GenBank/DDBJ databases">
        <title>Deep-cultivation of Planctomycetes and their phenomic and genomic characterization uncovers novel biology.</title>
        <authorList>
            <person name="Wiegand S."/>
            <person name="Jogler M."/>
            <person name="Boedeker C."/>
            <person name="Pinto D."/>
            <person name="Vollmers J."/>
            <person name="Rivas-Marin E."/>
            <person name="Kohn T."/>
            <person name="Peeters S.H."/>
            <person name="Heuer A."/>
            <person name="Rast P."/>
            <person name="Oberbeckmann S."/>
            <person name="Bunk B."/>
            <person name="Jeske O."/>
            <person name="Meyerdierks A."/>
            <person name="Storesund J.E."/>
            <person name="Kallscheuer N."/>
            <person name="Luecker S."/>
            <person name="Lage O.M."/>
            <person name="Pohl T."/>
            <person name="Merkel B.J."/>
            <person name="Hornburger P."/>
            <person name="Mueller R.-W."/>
            <person name="Bruemmer F."/>
            <person name="Labrenz M."/>
            <person name="Spormann A.M."/>
            <person name="Op Den Camp H."/>
            <person name="Overmann J."/>
            <person name="Amann R."/>
            <person name="Jetten M.S.M."/>
            <person name="Mascher T."/>
            <person name="Medema M.H."/>
            <person name="Devos D.P."/>
            <person name="Kaster A.-K."/>
            <person name="Ovreas L."/>
            <person name="Rohde M."/>
            <person name="Galperin M.Y."/>
            <person name="Jogler C."/>
        </authorList>
    </citation>
    <scope>NUCLEOTIDE SEQUENCE [LARGE SCALE GENOMIC DNA]</scope>
    <source>
        <strain evidence="3 4">Poly51</strain>
    </source>
</reference>
<feature type="transmembrane region" description="Helical" evidence="2">
    <location>
        <begin position="66"/>
        <end position="89"/>
    </location>
</feature>
<feature type="transmembrane region" description="Helical" evidence="2">
    <location>
        <begin position="6"/>
        <end position="22"/>
    </location>
</feature>
<gene>
    <name evidence="3" type="ORF">Poly51_06460</name>
</gene>
<evidence type="ECO:0000313" key="4">
    <source>
        <dbReference type="Proteomes" id="UP000318288"/>
    </source>
</evidence>
<feature type="region of interest" description="Disordered" evidence="1">
    <location>
        <begin position="94"/>
        <end position="120"/>
    </location>
</feature>
<sequence length="120" mass="12913">MITTCLTFFFTIGVIFYIVAKVKDGTGAKTYAMIGFGMQLLLTVIVTFSPMVLAKVISVDSYGTVFAWQNVVFQVLAMVATGFLVAAIVTGRDRRAPATDPSLGIPRPNTPPSDNPYSVN</sequence>
<evidence type="ECO:0000256" key="2">
    <source>
        <dbReference type="SAM" id="Phobius"/>
    </source>
</evidence>
<evidence type="ECO:0000256" key="1">
    <source>
        <dbReference type="SAM" id="MobiDB-lite"/>
    </source>
</evidence>